<dbReference type="AlphaFoldDB" id="A0A318U9U2"/>
<dbReference type="HAMAP" id="MF_01448">
    <property type="entry name" value="UPF0473"/>
    <property type="match status" value="2"/>
</dbReference>
<sequence>MDEQNFKIQLEDGTEQECRAIITFDSDDHSYVLYSIVDEAGNDSEEVSALRFELDENGQMTDFTSLETEEEWEMVDEVLNTLIAEFGDGEEDFFTISDENGKEVVCEVIHRFELEEFNKSYILYTFADQENMEIGEIFAACYIAGEKGEVQDLLPIETDEEWEKVEQELASLNQK</sequence>
<dbReference type="PANTHER" id="PTHR40066:SF1">
    <property type="entry name" value="UPF0473 PROTEIN CBO2561_CLC_2432"/>
    <property type="match status" value="1"/>
</dbReference>
<accession>A0A318U9U2</accession>
<protein>
    <recommendedName>
        <fullName evidence="2">UPF0473 protein BJ095_10128</fullName>
    </recommendedName>
</protein>
<keyword evidence="4" id="KW-1185">Reference proteome</keyword>
<comment type="caution">
    <text evidence="3">The sequence shown here is derived from an EMBL/GenBank/DDBJ whole genome shotgun (WGS) entry which is preliminary data.</text>
</comment>
<evidence type="ECO:0000313" key="4">
    <source>
        <dbReference type="Proteomes" id="UP000247416"/>
    </source>
</evidence>
<organism evidence="3 4">
    <name type="scientific">Ureibacillus chungkukjangi</name>
    <dbReference type="NCBI Taxonomy" id="1202712"/>
    <lineage>
        <taxon>Bacteria</taxon>
        <taxon>Bacillati</taxon>
        <taxon>Bacillota</taxon>
        <taxon>Bacilli</taxon>
        <taxon>Bacillales</taxon>
        <taxon>Caryophanaceae</taxon>
        <taxon>Ureibacillus</taxon>
    </lineage>
</organism>
<evidence type="ECO:0000313" key="3">
    <source>
        <dbReference type="EMBL" id="PYF08809.1"/>
    </source>
</evidence>
<gene>
    <name evidence="3" type="ORF">BJ095_10128</name>
</gene>
<dbReference type="OrthoDB" id="2086132at2"/>
<dbReference type="InterPro" id="IPR009711">
    <property type="entry name" value="UPF0473"/>
</dbReference>
<dbReference type="Pfam" id="PF06949">
    <property type="entry name" value="DUF1292"/>
    <property type="match status" value="2"/>
</dbReference>
<dbReference type="EMBL" id="QJTJ01000001">
    <property type="protein sequence ID" value="PYF08809.1"/>
    <property type="molecule type" value="Genomic_DNA"/>
</dbReference>
<reference evidence="3 4" key="1">
    <citation type="submission" date="2018-06" db="EMBL/GenBank/DDBJ databases">
        <title>Genomic Encyclopedia of Archaeal and Bacterial Type Strains, Phase II (KMG-II): from individual species to whole genera.</title>
        <authorList>
            <person name="Goeker M."/>
        </authorList>
    </citation>
    <scope>NUCLEOTIDE SEQUENCE [LARGE SCALE GENOMIC DNA]</scope>
    <source>
        <strain evidence="3 4">KACC 16626</strain>
    </source>
</reference>
<comment type="similarity">
    <text evidence="1 2">Belongs to the UPF0473 family.</text>
</comment>
<dbReference type="PANTHER" id="PTHR40066">
    <property type="entry name" value="UPF0473 PROTEIN CBO2561/CLC_2432"/>
    <property type="match status" value="1"/>
</dbReference>
<dbReference type="RefSeq" id="WP_107934560.1">
    <property type="nucleotide sequence ID" value="NZ_CP085009.1"/>
</dbReference>
<evidence type="ECO:0000256" key="2">
    <source>
        <dbReference type="HAMAP-Rule" id="MF_01448"/>
    </source>
</evidence>
<evidence type="ECO:0000256" key="1">
    <source>
        <dbReference type="ARBA" id="ARBA00008439"/>
    </source>
</evidence>
<proteinExistence type="inferred from homology"/>
<dbReference type="Proteomes" id="UP000247416">
    <property type="component" value="Unassembled WGS sequence"/>
</dbReference>
<name>A0A318U9U2_9BACL</name>